<dbReference type="AlphaFoldDB" id="A0A841KXW8"/>
<evidence type="ECO:0000256" key="1">
    <source>
        <dbReference type="SAM" id="Coils"/>
    </source>
</evidence>
<name>A0A841KXW8_9FIRM</name>
<gene>
    <name evidence="2" type="ORF">HNQ80_004465</name>
</gene>
<keyword evidence="3" id="KW-1185">Reference proteome</keyword>
<keyword evidence="1" id="KW-0175">Coiled coil</keyword>
<dbReference type="EMBL" id="JACHEN010000036">
    <property type="protein sequence ID" value="MBB6218301.1"/>
    <property type="molecule type" value="Genomic_DNA"/>
</dbReference>
<dbReference type="Proteomes" id="UP000579281">
    <property type="component" value="Unassembled WGS sequence"/>
</dbReference>
<evidence type="ECO:0000313" key="2">
    <source>
        <dbReference type="EMBL" id="MBB6218301.1"/>
    </source>
</evidence>
<comment type="caution">
    <text evidence="2">The sequence shown here is derived from an EMBL/GenBank/DDBJ whole genome shotgun (WGS) entry which is preliminary data.</text>
</comment>
<protein>
    <submittedName>
        <fullName evidence="2">Uncharacterized protein</fullName>
    </submittedName>
</protein>
<evidence type="ECO:0000313" key="3">
    <source>
        <dbReference type="Proteomes" id="UP000579281"/>
    </source>
</evidence>
<feature type="coiled-coil region" evidence="1">
    <location>
        <begin position="16"/>
        <end position="50"/>
    </location>
</feature>
<proteinExistence type="predicted"/>
<organism evidence="2 3">
    <name type="scientific">Anaerosolibacter carboniphilus</name>
    <dbReference type="NCBI Taxonomy" id="1417629"/>
    <lineage>
        <taxon>Bacteria</taxon>
        <taxon>Bacillati</taxon>
        <taxon>Bacillota</taxon>
        <taxon>Clostridia</taxon>
        <taxon>Peptostreptococcales</taxon>
        <taxon>Thermotaleaceae</taxon>
        <taxon>Anaerosolibacter</taxon>
    </lineage>
</organism>
<feature type="coiled-coil region" evidence="1">
    <location>
        <begin position="143"/>
        <end position="180"/>
    </location>
</feature>
<feature type="coiled-coil region" evidence="1">
    <location>
        <begin position="283"/>
        <end position="310"/>
    </location>
</feature>
<reference evidence="2 3" key="1">
    <citation type="submission" date="2020-08" db="EMBL/GenBank/DDBJ databases">
        <title>Genomic Encyclopedia of Type Strains, Phase IV (KMG-IV): sequencing the most valuable type-strain genomes for metagenomic binning, comparative biology and taxonomic classification.</title>
        <authorList>
            <person name="Goeker M."/>
        </authorList>
    </citation>
    <scope>NUCLEOTIDE SEQUENCE [LARGE SCALE GENOMIC DNA]</scope>
    <source>
        <strain evidence="2 3">DSM 103526</strain>
    </source>
</reference>
<accession>A0A841KXW8</accession>
<dbReference type="RefSeq" id="WP_184312791.1">
    <property type="nucleotide sequence ID" value="NZ_JACHEN010000036.1"/>
</dbReference>
<sequence>MSTNLNNEILAVKKKILEKERTLRLLEKTKQQLNIEQARKEELYEKFIRERKDVEALEGITLTNLFATILGTKEEKLDKEKQEFLAAKLKYDEANNGITQLNSVLSELKQELNAFGDPDLEYEKLIERKMELFKGNREFDDSIFMWEEEKSQVEHTIKELQEARSAGIELVDRLRKVENELKSASGWGTWDMLGGGLIATMAKHSKIDEAKETMAQAQFLAKRFERELADIGENMAFDIEIGSFATFADYFFDGLIADWVVQDRIHESLSRVEQMGSKVELLLTRISKGIKEMEEKAKDIDEEIKKFVEGMQ</sequence>